<evidence type="ECO:0000313" key="3">
    <source>
        <dbReference type="Proteomes" id="UP000280197"/>
    </source>
</evidence>
<sequence>MRAIEESGSASDRSSDVMWFVSHAGADRAWAEWIAWQLLDAGLEVELDCWDWGAGPLPPHL</sequence>
<dbReference type="KEGG" id="saqu:EJC51_45320"/>
<name>A0A3S9IE42_9ACTN</name>
<organism evidence="2 3">
    <name type="scientific">Streptomyces aquilus</name>
    <dbReference type="NCBI Taxonomy" id="2548456"/>
    <lineage>
        <taxon>Bacteria</taxon>
        <taxon>Bacillati</taxon>
        <taxon>Actinomycetota</taxon>
        <taxon>Actinomycetes</taxon>
        <taxon>Kitasatosporales</taxon>
        <taxon>Streptomycetaceae</taxon>
        <taxon>Streptomyces</taxon>
    </lineage>
</organism>
<accession>A0A3S9IE42</accession>
<dbReference type="AlphaFoldDB" id="A0A3S9IE42"/>
<gene>
    <name evidence="2" type="ORF">EJC51_45320</name>
</gene>
<keyword evidence="3" id="KW-1185">Reference proteome</keyword>
<dbReference type="Pfam" id="PF13676">
    <property type="entry name" value="TIR_2"/>
    <property type="match status" value="1"/>
</dbReference>
<dbReference type="InterPro" id="IPR000157">
    <property type="entry name" value="TIR_dom"/>
</dbReference>
<dbReference type="SUPFAM" id="SSF52200">
    <property type="entry name" value="Toll/Interleukin receptor TIR domain"/>
    <property type="match status" value="1"/>
</dbReference>
<evidence type="ECO:0000313" key="2">
    <source>
        <dbReference type="EMBL" id="AZP22651.1"/>
    </source>
</evidence>
<protein>
    <submittedName>
        <fullName evidence="2">TIR domain-containing protein</fullName>
    </submittedName>
</protein>
<reference evidence="2 3" key="1">
    <citation type="submission" date="2018-12" db="EMBL/GenBank/DDBJ databases">
        <authorList>
            <person name="Li K."/>
        </authorList>
    </citation>
    <scope>NUCLEOTIDE SEQUENCE [LARGE SCALE GENOMIC DNA]</scope>
    <source>
        <strain evidence="3">CR22</strain>
    </source>
</reference>
<dbReference type="InterPro" id="IPR035897">
    <property type="entry name" value="Toll_tir_struct_dom_sf"/>
</dbReference>
<dbReference type="GO" id="GO:0007165">
    <property type="term" value="P:signal transduction"/>
    <property type="evidence" value="ECO:0007669"/>
    <property type="project" value="InterPro"/>
</dbReference>
<dbReference type="Proteomes" id="UP000280197">
    <property type="component" value="Chromosome"/>
</dbReference>
<proteinExistence type="predicted"/>
<evidence type="ECO:0000259" key="1">
    <source>
        <dbReference type="Pfam" id="PF13676"/>
    </source>
</evidence>
<dbReference type="EMBL" id="CP034463">
    <property type="protein sequence ID" value="AZP22651.1"/>
    <property type="molecule type" value="Genomic_DNA"/>
</dbReference>
<feature type="domain" description="TIR" evidence="1">
    <location>
        <begin position="20"/>
        <end position="55"/>
    </location>
</feature>